<dbReference type="CDD" id="cd00377">
    <property type="entry name" value="ICL_PEPM"/>
    <property type="match status" value="1"/>
</dbReference>
<dbReference type="GO" id="GO:0003824">
    <property type="term" value="F:catalytic activity"/>
    <property type="evidence" value="ECO:0007669"/>
    <property type="project" value="InterPro"/>
</dbReference>
<dbReference type="InterPro" id="IPR015813">
    <property type="entry name" value="Pyrv/PenolPyrv_kinase-like_dom"/>
</dbReference>
<reference evidence="1 2" key="1">
    <citation type="submission" date="2019-12" db="EMBL/GenBank/DDBJ databases">
        <title>The genome of Stappia indica PHM037.</title>
        <authorList>
            <person name="Kacar D."/>
            <person name="Galan B."/>
            <person name="Canedo L."/>
            <person name="Rodriguez P."/>
            <person name="de la Calle F."/>
            <person name="Garcia J.L."/>
        </authorList>
    </citation>
    <scope>NUCLEOTIDE SEQUENCE [LARGE SCALE GENOMIC DNA]</scope>
    <source>
        <strain evidence="1 2">PHM037</strain>
    </source>
</reference>
<dbReference type="OrthoDB" id="8629576at2"/>
<dbReference type="RefSeq" id="WP_158195065.1">
    <property type="nucleotide sequence ID" value="NZ_CP046908.1"/>
</dbReference>
<gene>
    <name evidence="1" type="ORF">GH266_18050</name>
</gene>
<dbReference type="EMBL" id="CP046908">
    <property type="protein sequence ID" value="QGZ36221.1"/>
    <property type="molecule type" value="Genomic_DNA"/>
</dbReference>
<dbReference type="PANTHER" id="PTHR42905:SF2">
    <property type="entry name" value="PHOSPHOENOLPYRUVATE CARBOXYLASE FAMILY PROTEIN"/>
    <property type="match status" value="1"/>
</dbReference>
<evidence type="ECO:0000313" key="2">
    <source>
        <dbReference type="Proteomes" id="UP000435648"/>
    </source>
</evidence>
<protein>
    <submittedName>
        <fullName evidence="1">Carboxyvinyl-carboxyphosphonate phosphorylmutase</fullName>
    </submittedName>
</protein>
<sequence>MSSPAARLRAHLAATPLTVMPCCFDGLSAKLIGDAGFPVTFMSGFAVSAARIGAPDTGLISYGEMVDTGRNVCAATGALVIGDGDTGYGNALNVKRTVRGYAQAGFAAIMIEDQVAPKRCGHTRGKLVVDRVEAVNRIKAAVDAREEGADILILARTDARHGHGLDEALERAAAFRDAGADLLFVEAPQSVEEMERICREVPGIHMANLVEGGATPQLPHAELQRIGYRLAAYPLTLLSAVTRAMQEALQVIKAGNHPNEALLDFPSLRKAVGFDAYYEEEANYADRRD</sequence>
<dbReference type="SUPFAM" id="SSF51621">
    <property type="entry name" value="Phosphoenolpyruvate/pyruvate domain"/>
    <property type="match status" value="1"/>
</dbReference>
<dbReference type="Proteomes" id="UP000435648">
    <property type="component" value="Chromosome"/>
</dbReference>
<dbReference type="KEGG" id="siw:GH266_18050"/>
<accession>A0A857CBL3</accession>
<organism evidence="1 2">
    <name type="scientific">Stappia indica</name>
    <dbReference type="NCBI Taxonomy" id="538381"/>
    <lineage>
        <taxon>Bacteria</taxon>
        <taxon>Pseudomonadati</taxon>
        <taxon>Pseudomonadota</taxon>
        <taxon>Alphaproteobacteria</taxon>
        <taxon>Hyphomicrobiales</taxon>
        <taxon>Stappiaceae</taxon>
        <taxon>Stappia</taxon>
    </lineage>
</organism>
<dbReference type="PANTHER" id="PTHR42905">
    <property type="entry name" value="PHOSPHOENOLPYRUVATE CARBOXYLASE"/>
    <property type="match status" value="1"/>
</dbReference>
<evidence type="ECO:0000313" key="1">
    <source>
        <dbReference type="EMBL" id="QGZ36221.1"/>
    </source>
</evidence>
<name>A0A857CBL3_9HYPH</name>
<proteinExistence type="predicted"/>
<dbReference type="Gene3D" id="3.20.20.60">
    <property type="entry name" value="Phosphoenolpyruvate-binding domains"/>
    <property type="match status" value="1"/>
</dbReference>
<dbReference type="Pfam" id="PF13714">
    <property type="entry name" value="PEP_mutase"/>
    <property type="match status" value="1"/>
</dbReference>
<dbReference type="InterPro" id="IPR039556">
    <property type="entry name" value="ICL/PEPM"/>
</dbReference>
<dbReference type="InterPro" id="IPR040442">
    <property type="entry name" value="Pyrv_kinase-like_dom_sf"/>
</dbReference>
<dbReference type="AlphaFoldDB" id="A0A857CBL3"/>